<dbReference type="GO" id="GO:0008408">
    <property type="term" value="F:3'-5' exonuclease activity"/>
    <property type="evidence" value="ECO:0007669"/>
    <property type="project" value="InterPro"/>
</dbReference>
<keyword evidence="5" id="KW-0235">DNA replication</keyword>
<dbReference type="PANTHER" id="PTHR11669">
    <property type="entry name" value="REPLICATION FACTOR C / DNA POLYMERASE III GAMMA-TAU SUBUNIT"/>
    <property type="match status" value="1"/>
</dbReference>
<dbReference type="Gene3D" id="3.40.50.300">
    <property type="entry name" value="P-loop containing nucleotide triphosphate hydrolases"/>
    <property type="match status" value="1"/>
</dbReference>
<evidence type="ECO:0000259" key="8">
    <source>
        <dbReference type="Pfam" id="PF09115"/>
    </source>
</evidence>
<dbReference type="InterPro" id="IPR050238">
    <property type="entry name" value="DNA_Rep/Repair_Clamp_Loader"/>
</dbReference>
<evidence type="ECO:0000313" key="9">
    <source>
        <dbReference type="EMBL" id="TYP00122.1"/>
    </source>
</evidence>
<dbReference type="Gene3D" id="1.20.272.10">
    <property type="match status" value="1"/>
</dbReference>
<dbReference type="RefSeq" id="WP_148894311.1">
    <property type="nucleotide sequence ID" value="NZ_VNIB01000001.1"/>
</dbReference>
<dbReference type="AlphaFoldDB" id="A0A5D3WNH9"/>
<sequence>MTFDQIIGHNRQKDILRRAIASGRLAHAYLFEGPEGVGKKLVALAVARAVYCHRKTGCGTCSACRKVDHNNHPDLHMVEPAGAGVKIDQIRELQRELAYRPLEGTKKICIIDQADTLNPAAGNALLKTLEEPPGEAMLILLASRPERLLTTIRSRCQRLPFRRLSREQIRDVLVDKLGLDETEAHIHAALSDGSFTRAFGRNREAFEALRREALQRLTSGNMTDALERLKLAEYLDARKDELDDILEIVQSFLRDVLHRRLGRPEEEIVNLDHLDEIDAMARRESLQGLLDKLTALVEARSQLERNINRHLAMNVLIQKLAA</sequence>
<dbReference type="SUPFAM" id="SSF52540">
    <property type="entry name" value="P-loop containing nucleoside triphosphate hydrolases"/>
    <property type="match status" value="1"/>
</dbReference>
<evidence type="ECO:0000256" key="6">
    <source>
        <dbReference type="ARBA" id="ARBA00022932"/>
    </source>
</evidence>
<accession>A0A5D3WNH9</accession>
<dbReference type="Pfam" id="PF09115">
    <property type="entry name" value="DNApol3-delta_C"/>
    <property type="match status" value="1"/>
</dbReference>
<organism evidence="9 10">
    <name type="scientific">Geothermobacter ehrlichii</name>
    <dbReference type="NCBI Taxonomy" id="213224"/>
    <lineage>
        <taxon>Bacteria</taxon>
        <taxon>Pseudomonadati</taxon>
        <taxon>Thermodesulfobacteriota</taxon>
        <taxon>Desulfuromonadia</taxon>
        <taxon>Desulfuromonadales</taxon>
        <taxon>Geothermobacteraceae</taxon>
        <taxon>Geothermobacter</taxon>
    </lineage>
</organism>
<keyword evidence="6" id="KW-0239">DNA-directed DNA polymerase</keyword>
<comment type="caution">
    <text evidence="9">The sequence shown here is derived from an EMBL/GenBank/DDBJ whole genome shotgun (WGS) entry which is preliminary data.</text>
</comment>
<dbReference type="InterPro" id="IPR004622">
    <property type="entry name" value="DNA_pol_HolB"/>
</dbReference>
<dbReference type="InterPro" id="IPR015199">
    <property type="entry name" value="DNA_pol_III_delta_C"/>
</dbReference>
<evidence type="ECO:0000256" key="3">
    <source>
        <dbReference type="ARBA" id="ARBA00022679"/>
    </source>
</evidence>
<evidence type="ECO:0000256" key="4">
    <source>
        <dbReference type="ARBA" id="ARBA00022695"/>
    </source>
</evidence>
<keyword evidence="10" id="KW-1185">Reference proteome</keyword>
<dbReference type="Proteomes" id="UP000324159">
    <property type="component" value="Unassembled WGS sequence"/>
</dbReference>
<evidence type="ECO:0000256" key="7">
    <source>
        <dbReference type="ARBA" id="ARBA00049244"/>
    </source>
</evidence>
<proteinExistence type="predicted"/>
<feature type="domain" description="DNA polymerase III delta subunit C-terminal" evidence="8">
    <location>
        <begin position="209"/>
        <end position="317"/>
    </location>
</feature>
<evidence type="ECO:0000256" key="2">
    <source>
        <dbReference type="ARBA" id="ARBA00014363"/>
    </source>
</evidence>
<protein>
    <recommendedName>
        <fullName evidence="2">DNA polymerase III subunit delta'</fullName>
        <ecNumber evidence="1">2.7.7.7</ecNumber>
    </recommendedName>
</protein>
<dbReference type="InterPro" id="IPR027417">
    <property type="entry name" value="P-loop_NTPase"/>
</dbReference>
<dbReference type="Pfam" id="PF13177">
    <property type="entry name" value="DNA_pol3_delta2"/>
    <property type="match status" value="1"/>
</dbReference>
<dbReference type="FunFam" id="3.40.50.300:FF:001255">
    <property type="entry name" value="DNA polymerase III subunit delta"/>
    <property type="match status" value="1"/>
</dbReference>
<dbReference type="GO" id="GO:0003887">
    <property type="term" value="F:DNA-directed DNA polymerase activity"/>
    <property type="evidence" value="ECO:0007669"/>
    <property type="project" value="UniProtKB-KW"/>
</dbReference>
<dbReference type="PANTHER" id="PTHR11669:SF8">
    <property type="entry name" value="DNA POLYMERASE III SUBUNIT DELTA"/>
    <property type="match status" value="1"/>
</dbReference>
<evidence type="ECO:0000256" key="1">
    <source>
        <dbReference type="ARBA" id="ARBA00012417"/>
    </source>
</evidence>
<keyword evidence="4" id="KW-0548">Nucleotidyltransferase</keyword>
<name>A0A5D3WNH9_9BACT</name>
<reference evidence="9 10" key="1">
    <citation type="submission" date="2019-07" db="EMBL/GenBank/DDBJ databases">
        <title>Genomic Encyclopedia of Type Strains, Phase IV (KMG-IV): sequencing the most valuable type-strain genomes for metagenomic binning, comparative biology and taxonomic classification.</title>
        <authorList>
            <person name="Goeker M."/>
        </authorList>
    </citation>
    <scope>NUCLEOTIDE SEQUENCE [LARGE SCALE GENOMIC DNA]</scope>
    <source>
        <strain evidence="9 10">SS015</strain>
    </source>
</reference>
<dbReference type="EMBL" id="VNIB01000001">
    <property type="protein sequence ID" value="TYP00122.1"/>
    <property type="molecule type" value="Genomic_DNA"/>
</dbReference>
<evidence type="ECO:0000256" key="5">
    <source>
        <dbReference type="ARBA" id="ARBA00022705"/>
    </source>
</evidence>
<evidence type="ECO:0000313" key="10">
    <source>
        <dbReference type="Proteomes" id="UP000324159"/>
    </source>
</evidence>
<comment type="catalytic activity">
    <reaction evidence="7">
        <text>DNA(n) + a 2'-deoxyribonucleoside 5'-triphosphate = DNA(n+1) + diphosphate</text>
        <dbReference type="Rhea" id="RHEA:22508"/>
        <dbReference type="Rhea" id="RHEA-COMP:17339"/>
        <dbReference type="Rhea" id="RHEA-COMP:17340"/>
        <dbReference type="ChEBI" id="CHEBI:33019"/>
        <dbReference type="ChEBI" id="CHEBI:61560"/>
        <dbReference type="ChEBI" id="CHEBI:173112"/>
        <dbReference type="EC" id="2.7.7.7"/>
    </reaction>
</comment>
<dbReference type="EC" id="2.7.7.7" evidence="1"/>
<dbReference type="GO" id="GO:0006261">
    <property type="term" value="P:DNA-templated DNA replication"/>
    <property type="evidence" value="ECO:0007669"/>
    <property type="project" value="TreeGrafter"/>
</dbReference>
<gene>
    <name evidence="9" type="ORF">EDC39_101282</name>
</gene>
<keyword evidence="3" id="KW-0808">Transferase</keyword>
<dbReference type="GO" id="GO:0003677">
    <property type="term" value="F:DNA binding"/>
    <property type="evidence" value="ECO:0007669"/>
    <property type="project" value="InterPro"/>
</dbReference>
<dbReference type="NCBIfam" id="TIGR00678">
    <property type="entry name" value="holB"/>
    <property type="match status" value="1"/>
</dbReference>
<dbReference type="OrthoDB" id="9810148at2"/>
<dbReference type="GO" id="GO:0009360">
    <property type="term" value="C:DNA polymerase III complex"/>
    <property type="evidence" value="ECO:0007669"/>
    <property type="project" value="InterPro"/>
</dbReference>